<feature type="signal peptide" evidence="1">
    <location>
        <begin position="1"/>
        <end position="26"/>
    </location>
</feature>
<dbReference type="STRING" id="1833852.B0537_14250"/>
<dbReference type="EMBL" id="CP019698">
    <property type="protein sequence ID" value="AQS60135.1"/>
    <property type="molecule type" value="Genomic_DNA"/>
</dbReference>
<keyword evidence="1" id="KW-0732">Signal</keyword>
<dbReference type="RefSeq" id="WP_077715172.1">
    <property type="nucleotide sequence ID" value="NZ_CP019698.1"/>
</dbReference>
<evidence type="ECO:0000313" key="2">
    <source>
        <dbReference type="EMBL" id="AQS60135.1"/>
    </source>
</evidence>
<proteinExistence type="predicted"/>
<accession>A0A1S6IZD5</accession>
<gene>
    <name evidence="2" type="ORF">B0537_14250</name>
</gene>
<evidence type="ECO:0000256" key="1">
    <source>
        <dbReference type="SAM" id="SignalP"/>
    </source>
</evidence>
<sequence length="143" mass="15684">MLQKLKPFVLVLVGVLFLAVGQPVLAKVEDDSSVVTPQAYDYMYDAACLYTLNGSSIGVSGTTKTYSTVDKITTTLYLEKKTSSGWSIVKQWTNSKSNSTICNTTGSYTGVPGTTYRVRGYHRVDKGNLIETNSSYTYSFTID</sequence>
<name>A0A1S6IZD5_9FIRM</name>
<dbReference type="KEGG" id="dfg:B0537_14250"/>
<evidence type="ECO:0000313" key="3">
    <source>
        <dbReference type="Proteomes" id="UP000189464"/>
    </source>
</evidence>
<feature type="chain" id="PRO_5013204375" evidence="1">
    <location>
        <begin position="27"/>
        <end position="143"/>
    </location>
</feature>
<dbReference type="AlphaFoldDB" id="A0A1S6IZD5"/>
<reference evidence="2 3" key="1">
    <citation type="journal article" date="2016" name="Int. J. Syst. Evol. Microbiol.">
        <title>Desulfotomaculum ferrireducens sp. nov., a moderately thermophilic sulfate-reducing and dissimilatory Fe(III)-reducing bacterium isolated from compost.</title>
        <authorList>
            <person name="Yang G."/>
            <person name="Guo J."/>
            <person name="Zhuang L."/>
            <person name="Yuan Y."/>
            <person name="Zhou S."/>
        </authorList>
    </citation>
    <scope>NUCLEOTIDE SEQUENCE [LARGE SCALE GENOMIC DNA]</scope>
    <source>
        <strain evidence="2 3">GSS09</strain>
    </source>
</reference>
<dbReference type="Proteomes" id="UP000189464">
    <property type="component" value="Chromosome"/>
</dbReference>
<keyword evidence="3" id="KW-1185">Reference proteome</keyword>
<organism evidence="2 3">
    <name type="scientific">Desulforamulus ferrireducens</name>
    <dbReference type="NCBI Taxonomy" id="1833852"/>
    <lineage>
        <taxon>Bacteria</taxon>
        <taxon>Bacillati</taxon>
        <taxon>Bacillota</taxon>
        <taxon>Clostridia</taxon>
        <taxon>Eubacteriales</taxon>
        <taxon>Peptococcaceae</taxon>
        <taxon>Desulforamulus</taxon>
    </lineage>
</organism>
<protein>
    <submittedName>
        <fullName evidence="2">Uncharacterized protein</fullName>
    </submittedName>
</protein>
<dbReference type="OrthoDB" id="1787254at2"/>